<sequence length="554" mass="65312">MEDERIAVLPCRFRWFVHNPFLPFGQVEVSFNQSHTSLTEWKVALSPARLNVREWRLTFSLTAVRSREEAFVILANRVVVNISLSGESLVRRVENEGYSFNADNEHTFRIENLAIEPGQCHLDCRIEIHFPDEVVEVANHGLNYPYENLKRLKKDLRQLFVRGSYSDIQLLANDLTVNFVHTYILEFRWDNFFKLHDRLNSVETNISFSLLYDILKYVYYADGFSTCFIPRGNEENTRELFQVMSKYDLDHLYVYFFTETPEQVRRTIFPSCTIELKFEVDENDGERYYSYTPFPRTSLTIIVEFRLSDPDDPHFTYLLRIPSIPMVLHARVIVILKGVSVSDEIVHQVDYSFHTKKEFKLNKVFFGEWRQWFTHRRKAGESRPSIHFFVSISNGMKSVYISRESVPQPFVRINQTHTRMLSEHMRRLMLHRDEGNMQVACPSPGDPPNPPQIHHFHDGIFVSRIPEWRNVVQDPESLDISRRVTCILSSRAFELMTEYFYTGKCPIIPTVYFREISEFAMRGGLNSLAETFDFFDRKFHSLVFPSGEWRPHSD</sequence>
<reference evidence="1 2" key="1">
    <citation type="submission" date="2024-04" db="EMBL/GenBank/DDBJ databases">
        <authorList>
            <person name="Rising A."/>
            <person name="Reimegard J."/>
            <person name="Sonavane S."/>
            <person name="Akerstrom W."/>
            <person name="Nylinder S."/>
            <person name="Hedman E."/>
            <person name="Kallberg Y."/>
        </authorList>
    </citation>
    <scope>NUCLEOTIDE SEQUENCE [LARGE SCALE GENOMIC DNA]</scope>
</reference>
<name>A0AAV2BV01_9ARAC</name>
<proteinExistence type="predicted"/>
<gene>
    <name evidence="1" type="ORF">LARSCL_LOCUS21460</name>
</gene>
<protein>
    <recommendedName>
        <fullName evidence="3">Galectin</fullName>
    </recommendedName>
</protein>
<evidence type="ECO:0000313" key="1">
    <source>
        <dbReference type="EMBL" id="CAL1299616.1"/>
    </source>
</evidence>
<accession>A0AAV2BV01</accession>
<keyword evidence="2" id="KW-1185">Reference proteome</keyword>
<organism evidence="1 2">
    <name type="scientific">Larinioides sclopetarius</name>
    <dbReference type="NCBI Taxonomy" id="280406"/>
    <lineage>
        <taxon>Eukaryota</taxon>
        <taxon>Metazoa</taxon>
        <taxon>Ecdysozoa</taxon>
        <taxon>Arthropoda</taxon>
        <taxon>Chelicerata</taxon>
        <taxon>Arachnida</taxon>
        <taxon>Araneae</taxon>
        <taxon>Araneomorphae</taxon>
        <taxon>Entelegynae</taxon>
        <taxon>Araneoidea</taxon>
        <taxon>Araneidae</taxon>
        <taxon>Larinioides</taxon>
    </lineage>
</organism>
<dbReference type="EMBL" id="CAXIEN010000510">
    <property type="protein sequence ID" value="CAL1299616.1"/>
    <property type="molecule type" value="Genomic_DNA"/>
</dbReference>
<dbReference type="Proteomes" id="UP001497382">
    <property type="component" value="Unassembled WGS sequence"/>
</dbReference>
<comment type="caution">
    <text evidence="1">The sequence shown here is derived from an EMBL/GenBank/DDBJ whole genome shotgun (WGS) entry which is preliminary data.</text>
</comment>
<evidence type="ECO:0000313" key="2">
    <source>
        <dbReference type="Proteomes" id="UP001497382"/>
    </source>
</evidence>
<evidence type="ECO:0008006" key="3">
    <source>
        <dbReference type="Google" id="ProtNLM"/>
    </source>
</evidence>
<dbReference type="AlphaFoldDB" id="A0AAV2BV01"/>
<dbReference type="InterPro" id="IPR011333">
    <property type="entry name" value="SKP1/BTB/POZ_sf"/>
</dbReference>
<dbReference type="Gene3D" id="3.30.710.10">
    <property type="entry name" value="Potassium Channel Kv1.1, Chain A"/>
    <property type="match status" value="1"/>
</dbReference>